<dbReference type="RefSeq" id="WP_139282201.1">
    <property type="nucleotide sequence ID" value="NZ_FNQP01000024.1"/>
</dbReference>
<dbReference type="Proteomes" id="UP000199397">
    <property type="component" value="Unassembled WGS sequence"/>
</dbReference>
<dbReference type="SUPFAM" id="SSF48452">
    <property type="entry name" value="TPR-like"/>
    <property type="match status" value="1"/>
</dbReference>
<evidence type="ECO:0000313" key="2">
    <source>
        <dbReference type="Proteomes" id="UP000199397"/>
    </source>
</evidence>
<proteinExistence type="predicted"/>
<dbReference type="EMBL" id="FNQP01000024">
    <property type="protein sequence ID" value="SEB00645.1"/>
    <property type="molecule type" value="Genomic_DNA"/>
</dbReference>
<keyword evidence="2" id="KW-1185">Reference proteome</keyword>
<gene>
    <name evidence="1" type="ORF">SAMN05660964_03122</name>
</gene>
<organism evidence="1 2">
    <name type="scientific">Thiothrix caldifontis</name>
    <dbReference type="NCBI Taxonomy" id="525918"/>
    <lineage>
        <taxon>Bacteria</taxon>
        <taxon>Pseudomonadati</taxon>
        <taxon>Pseudomonadota</taxon>
        <taxon>Gammaproteobacteria</taxon>
        <taxon>Thiotrichales</taxon>
        <taxon>Thiotrichaceae</taxon>
        <taxon>Thiothrix</taxon>
    </lineage>
</organism>
<name>A0A1H4FTK8_9GAMM</name>
<dbReference type="AlphaFoldDB" id="A0A1H4FTK8"/>
<dbReference type="OrthoDB" id="54411at2"/>
<accession>A0A1H4FTK8</accession>
<sequence length="527" mass="60001">MQRDNTAIRAELGRILESRGFRSYRMLQKFLSYIVERALGESQANIDQYAIAVEGLGKPADFDAGIDPLIRMQAGRLRKQLENYYATEGRFNPLRIVLPTGTYQPIFTQHASPTATNTVIAEESPSNQSQGPGIVCIPRHFLMDTGKGWSFIARLTQDYVKAASAFNFCQIMLADETPEQNTHWPEAAWHKYGADFALFFDLYPEPQGYSLKSSLVHSLTRQIVWAQTFPLSDSYPAPAMLTPIFRRITNDTLNYERGLAQDFWARQLLASGKPIPSHYQVVLALRQHQWVLAAPQFCQVLRTCEQRLEAFPDDVQAMLVYADMYRNEYLQKFNEMSLPISFLAEFIQTLMQLAPDNAYSHMFLATFYLLVGERDLCLQAIAKAQAINPLDTHLNVTTGLIYMGLGDWQTGANCIQDCIDLSPIYADWYHIPLCVHHYRAGHYAAALKEARKIRLKNIWGPLLRSALYQRNQQWGKAEKELVTLAQDYPDLIQQGQQLSYGFTQTTNLVVKQLVQEVVAPTPNQKPQ</sequence>
<dbReference type="InterPro" id="IPR011990">
    <property type="entry name" value="TPR-like_helical_dom_sf"/>
</dbReference>
<dbReference type="Gene3D" id="1.25.40.10">
    <property type="entry name" value="Tetratricopeptide repeat domain"/>
    <property type="match status" value="1"/>
</dbReference>
<reference evidence="1 2" key="1">
    <citation type="submission" date="2016-10" db="EMBL/GenBank/DDBJ databases">
        <authorList>
            <person name="de Groot N.N."/>
        </authorList>
    </citation>
    <scope>NUCLEOTIDE SEQUENCE [LARGE SCALE GENOMIC DNA]</scope>
    <source>
        <strain evidence="1 2">DSM 21228</strain>
    </source>
</reference>
<protein>
    <submittedName>
        <fullName evidence="1">Uncharacterized protein</fullName>
    </submittedName>
</protein>
<dbReference type="STRING" id="525918.SAMN05660964_03122"/>
<evidence type="ECO:0000313" key="1">
    <source>
        <dbReference type="EMBL" id="SEB00645.1"/>
    </source>
</evidence>